<feature type="domain" description="Isochorismatase-like" evidence="2">
    <location>
        <begin position="14"/>
        <end position="165"/>
    </location>
</feature>
<dbReference type="PANTHER" id="PTHR14119">
    <property type="entry name" value="HYDROLASE"/>
    <property type="match status" value="1"/>
</dbReference>
<dbReference type="InterPro" id="IPR000868">
    <property type="entry name" value="Isochorismatase-like_dom"/>
</dbReference>
<dbReference type="InterPro" id="IPR036380">
    <property type="entry name" value="Isochorismatase-like_sf"/>
</dbReference>
<dbReference type="SUPFAM" id="SSF52499">
    <property type="entry name" value="Isochorismatase-like hydrolases"/>
    <property type="match status" value="1"/>
</dbReference>
<organism evidence="3 4">
    <name type="scientific">Phlebiopsis gigantea (strain 11061_1 CR5-6)</name>
    <name type="common">White-rot fungus</name>
    <name type="synonym">Peniophora gigantea</name>
    <dbReference type="NCBI Taxonomy" id="745531"/>
    <lineage>
        <taxon>Eukaryota</taxon>
        <taxon>Fungi</taxon>
        <taxon>Dikarya</taxon>
        <taxon>Basidiomycota</taxon>
        <taxon>Agaricomycotina</taxon>
        <taxon>Agaricomycetes</taxon>
        <taxon>Polyporales</taxon>
        <taxon>Phanerochaetaceae</taxon>
        <taxon>Phlebiopsis</taxon>
    </lineage>
</organism>
<evidence type="ECO:0000313" key="3">
    <source>
        <dbReference type="EMBL" id="KIP09837.1"/>
    </source>
</evidence>
<evidence type="ECO:0000313" key="4">
    <source>
        <dbReference type="Proteomes" id="UP000053257"/>
    </source>
</evidence>
<dbReference type="InterPro" id="IPR050993">
    <property type="entry name" value="Isochorismatase_domain"/>
</dbReference>
<accession>A0A0C3SB89</accession>
<dbReference type="AlphaFoldDB" id="A0A0C3SB89"/>
<dbReference type="STRING" id="745531.A0A0C3SB89"/>
<evidence type="ECO:0000259" key="2">
    <source>
        <dbReference type="Pfam" id="PF00857"/>
    </source>
</evidence>
<dbReference type="Gene3D" id="3.40.50.850">
    <property type="entry name" value="Isochorismatase-like"/>
    <property type="match status" value="1"/>
</dbReference>
<dbReference type="Proteomes" id="UP000053257">
    <property type="component" value="Unassembled WGS sequence"/>
</dbReference>
<protein>
    <recommendedName>
        <fullName evidence="2">Isochorismatase-like domain-containing protein</fullName>
    </recommendedName>
</protein>
<gene>
    <name evidence="3" type="ORF">PHLGIDRAFT_85994</name>
</gene>
<comment type="similarity">
    <text evidence="1">Belongs to the isochorismatase family.</text>
</comment>
<dbReference type="HOGENOM" id="CLU_066901_0_0_1"/>
<evidence type="ECO:0000256" key="1">
    <source>
        <dbReference type="ARBA" id="ARBA00006336"/>
    </source>
</evidence>
<reference evidence="3 4" key="1">
    <citation type="journal article" date="2014" name="PLoS Genet.">
        <title>Analysis of the Phlebiopsis gigantea genome, transcriptome and secretome provides insight into its pioneer colonization strategies of wood.</title>
        <authorList>
            <person name="Hori C."/>
            <person name="Ishida T."/>
            <person name="Igarashi K."/>
            <person name="Samejima M."/>
            <person name="Suzuki H."/>
            <person name="Master E."/>
            <person name="Ferreira P."/>
            <person name="Ruiz-Duenas F.J."/>
            <person name="Held B."/>
            <person name="Canessa P."/>
            <person name="Larrondo L.F."/>
            <person name="Schmoll M."/>
            <person name="Druzhinina I.S."/>
            <person name="Kubicek C.P."/>
            <person name="Gaskell J.A."/>
            <person name="Kersten P."/>
            <person name="St John F."/>
            <person name="Glasner J."/>
            <person name="Sabat G."/>
            <person name="Splinter BonDurant S."/>
            <person name="Syed K."/>
            <person name="Yadav J."/>
            <person name="Mgbeahuruike A.C."/>
            <person name="Kovalchuk A."/>
            <person name="Asiegbu F.O."/>
            <person name="Lackner G."/>
            <person name="Hoffmeister D."/>
            <person name="Rencoret J."/>
            <person name="Gutierrez A."/>
            <person name="Sun H."/>
            <person name="Lindquist E."/>
            <person name="Barry K."/>
            <person name="Riley R."/>
            <person name="Grigoriev I.V."/>
            <person name="Henrissat B."/>
            <person name="Kues U."/>
            <person name="Berka R.M."/>
            <person name="Martinez A.T."/>
            <person name="Covert S.F."/>
            <person name="Blanchette R.A."/>
            <person name="Cullen D."/>
        </authorList>
    </citation>
    <scope>NUCLEOTIDE SEQUENCE [LARGE SCALE GENOMIC DNA]</scope>
    <source>
        <strain evidence="3 4">11061_1 CR5-6</strain>
    </source>
</reference>
<dbReference type="OrthoDB" id="269496at2759"/>
<keyword evidence="4" id="KW-1185">Reference proteome</keyword>
<sequence>MTAPRPVKIIPERSVLLICDLQTRFRPAVYQFDSVVKTVNKMIQIAKVVGVPVIVTEQNSRALGNTVPEVDLQSLGPLHLGTVEKTLFSMVTPEVISLLQEHDLKSVIVMGIEAHICVLMSCLDLLSLGYDVHLLADGVSSSNKEEVPYALERIRQAGAIVGTSESVAFQLQVDCARPNFKIFAKTIKEEKERTKEVLQALLPL</sequence>
<dbReference type="Pfam" id="PF00857">
    <property type="entry name" value="Isochorismatase"/>
    <property type="match status" value="1"/>
</dbReference>
<dbReference type="EMBL" id="KN840461">
    <property type="protein sequence ID" value="KIP09837.1"/>
    <property type="molecule type" value="Genomic_DNA"/>
</dbReference>
<dbReference type="PANTHER" id="PTHR14119:SF3">
    <property type="entry name" value="ISOCHORISMATASE DOMAIN-CONTAINING PROTEIN 2"/>
    <property type="match status" value="1"/>
</dbReference>
<proteinExistence type="inferred from homology"/>
<name>A0A0C3SB89_PHLG1</name>